<keyword evidence="3" id="KW-1185">Reference proteome</keyword>
<protein>
    <submittedName>
        <fullName evidence="2">Uncharacterized protein</fullName>
    </submittedName>
</protein>
<evidence type="ECO:0000313" key="3">
    <source>
        <dbReference type="Proteomes" id="UP001157006"/>
    </source>
</evidence>
<organism evidence="2 3">
    <name type="scientific">Vicia faba</name>
    <name type="common">Broad bean</name>
    <name type="synonym">Faba vulgaris</name>
    <dbReference type="NCBI Taxonomy" id="3906"/>
    <lineage>
        <taxon>Eukaryota</taxon>
        <taxon>Viridiplantae</taxon>
        <taxon>Streptophyta</taxon>
        <taxon>Embryophyta</taxon>
        <taxon>Tracheophyta</taxon>
        <taxon>Spermatophyta</taxon>
        <taxon>Magnoliopsida</taxon>
        <taxon>eudicotyledons</taxon>
        <taxon>Gunneridae</taxon>
        <taxon>Pentapetalae</taxon>
        <taxon>rosids</taxon>
        <taxon>fabids</taxon>
        <taxon>Fabales</taxon>
        <taxon>Fabaceae</taxon>
        <taxon>Papilionoideae</taxon>
        <taxon>50 kb inversion clade</taxon>
        <taxon>NPAAA clade</taxon>
        <taxon>Hologalegina</taxon>
        <taxon>IRL clade</taxon>
        <taxon>Fabeae</taxon>
        <taxon>Vicia</taxon>
    </lineage>
</organism>
<keyword evidence="1" id="KW-0812">Transmembrane</keyword>
<evidence type="ECO:0000256" key="1">
    <source>
        <dbReference type="SAM" id="Phobius"/>
    </source>
</evidence>
<feature type="transmembrane region" description="Helical" evidence="1">
    <location>
        <begin position="110"/>
        <end position="130"/>
    </location>
</feature>
<dbReference type="EMBL" id="OX451741">
    <property type="protein sequence ID" value="CAI8618867.1"/>
    <property type="molecule type" value="Genomic_DNA"/>
</dbReference>
<sequence length="131" mass="14925">MNSTFQFSFYYKANNNLAQIRDFSLPETTTHQSQFLFVIHALFALSRSSSNQQISNKKQQYYNKQFRETNMGAKIIGEKYLSDSLLWDSRRGVSAMMVISVFGLNVGDTFLFASDVVVAFLICRLIVIGVV</sequence>
<proteinExistence type="predicted"/>
<dbReference type="AlphaFoldDB" id="A0AAV1BBH3"/>
<keyword evidence="1" id="KW-0472">Membrane</keyword>
<accession>A0AAV1BBH3</accession>
<keyword evidence="1" id="KW-1133">Transmembrane helix</keyword>
<evidence type="ECO:0000313" key="2">
    <source>
        <dbReference type="EMBL" id="CAI8618867.1"/>
    </source>
</evidence>
<name>A0AAV1BBH3_VICFA</name>
<reference evidence="2 3" key="1">
    <citation type="submission" date="2023-01" db="EMBL/GenBank/DDBJ databases">
        <authorList>
            <person name="Kreplak J."/>
        </authorList>
    </citation>
    <scope>NUCLEOTIDE SEQUENCE [LARGE SCALE GENOMIC DNA]</scope>
</reference>
<gene>
    <name evidence="2" type="ORF">VFH_VI143880</name>
</gene>
<dbReference type="Proteomes" id="UP001157006">
    <property type="component" value="Chromosome 6"/>
</dbReference>